<evidence type="ECO:0000313" key="4">
    <source>
        <dbReference type="Proteomes" id="UP000009172"/>
    </source>
</evidence>
<dbReference type="Pfam" id="PF14420">
    <property type="entry name" value="Clr5"/>
    <property type="match status" value="1"/>
</dbReference>
<feature type="region of interest" description="Disordered" evidence="1">
    <location>
        <begin position="1"/>
        <end position="40"/>
    </location>
</feature>
<name>F2RMB0_TRIT1</name>
<dbReference type="HOGENOM" id="CLU_006151_0_0_1"/>
<evidence type="ECO:0000259" key="2">
    <source>
        <dbReference type="Pfam" id="PF14420"/>
    </source>
</evidence>
<evidence type="ECO:0000256" key="1">
    <source>
        <dbReference type="SAM" id="MobiDB-lite"/>
    </source>
</evidence>
<evidence type="ECO:0000313" key="3">
    <source>
        <dbReference type="EMBL" id="EGD92459.1"/>
    </source>
</evidence>
<dbReference type="OrthoDB" id="4134218at2759"/>
<dbReference type="EMBL" id="GG698477">
    <property type="protein sequence ID" value="EGD92459.1"/>
    <property type="molecule type" value="Genomic_DNA"/>
</dbReference>
<dbReference type="PANTHER" id="PTHR38788">
    <property type="entry name" value="CLR5 DOMAIN-CONTAINING PROTEIN"/>
    <property type="match status" value="1"/>
</dbReference>
<feature type="domain" description="Clr5" evidence="2">
    <location>
        <begin position="69"/>
        <end position="134"/>
    </location>
</feature>
<keyword evidence="4" id="KW-1185">Reference proteome</keyword>
<dbReference type="PANTHER" id="PTHR38788:SF3">
    <property type="entry name" value="CLR5 DOMAIN-CONTAINING PROTEIN"/>
    <property type="match status" value="1"/>
</dbReference>
<organism evidence="3 4">
    <name type="scientific">Trichophyton tonsurans (strain CBS 112818)</name>
    <name type="common">Scalp ringworm fungus</name>
    <dbReference type="NCBI Taxonomy" id="647933"/>
    <lineage>
        <taxon>Eukaryota</taxon>
        <taxon>Fungi</taxon>
        <taxon>Dikarya</taxon>
        <taxon>Ascomycota</taxon>
        <taxon>Pezizomycotina</taxon>
        <taxon>Eurotiomycetes</taxon>
        <taxon>Eurotiomycetidae</taxon>
        <taxon>Onygenales</taxon>
        <taxon>Arthrodermataceae</taxon>
        <taxon>Trichophyton</taxon>
    </lineage>
</organism>
<protein>
    <recommendedName>
        <fullName evidence="2">Clr5 domain-containing protein</fullName>
    </recommendedName>
</protein>
<accession>F2RMB0</accession>
<gene>
    <name evidence="3" type="ORF">TESG_00035</name>
</gene>
<sequence length="1315" mass="149310">MDRGCTPDSLSGGMDMIRSIPNTADIDNPGDPAQPPASLPGLLLPQGSDIVYSTQAPSDSNKQNTKISSKEWTSVKNKIRHLYVEERLSINKLMQTMKEKYSFKATYGDYASLCPGPGIVAAQYLSRLVKWGFNRNIKAETMIQIVRIRERRQRLEGKSTVFKYNGLKVDERKIERFIREKLDRDEMDLPTPAGITYESPPATTDEYDGEGADEDAGEDFNSLNIIPLDGESQRLSMPHAIIWALGALRPLRHEELAIACAIAHGKDMEAYLEEETASWTHGVFEKDKDNFIKQTPRAPSILRQFIPTDFTNNLILKTILTAIAEDKYLKHEYRIYGGPRDEVLKPNRLQPWWRFLEYSTLYWPSHLCDVEYPIMPTEESHLIELLHQPKCAVWIEILASCTGDLFGIVLSRMIHLVLLFCNGNGRHLVKRRTISALKTWANSCRDLVRDWVDILAKSPCEIYYINSDILPRDNIFRGSIFVEFQYSLPGYKPLEPRMEMSFFEEMSSERALIEVDQSTKCIYCASPRYDTLSSPSERQWTIHCISRDTGLKIAEYHGQIAFGDQRYEWGPTTTLSAQLAVSPDGRYLAYEELVDCSEASDNNQDYRVFTYYWNIQSKVTIDGDLFGQCFQLNRGSQGPPSAHPGKTLGFDNDANLVHTAAFTITVTAFAQINPGGKGFNILVRNNLGADVITTHRVRTEIIKLLDISTSGRLLAFLEQTPEGPERNNGSRYNLVVLDIASGYRHILDSFEGHIIPTSSDNFYDNTSTFPVTAFFGNNENDPILFAFEPANNKGCVWRKSPRNCAWKSTWHTTFDATFKPLKFFDNDNSIMGIYREGYYEFSILSADKHHHIAEVRWSGYGLMLAAWSGRFHCCINTECQSEKGFKIAGRRVRNYYGFPEAFHFISPVSLQSISSVEISSSGDYIYYTNAVDAGQYSSRIVLDDDPVDVLEHHPEYRFTGGHLVCVSADNQYKLVCFPEQDDGLLSSTIRFEILRDGESNNSIRSFLFSCQYSATDSSDSNDFPSLTLQGSFHPTLPIVTWTIPALKLGFWIADLRTGIRPMFINDVAFAAEKASFSECGRYLQILYDETDCERSSLCFNEPTMGIFVLDFKEGIKCRFLWSPEVMRYRGAYAFSENDGIHVVGFNSDNFLICLRLFLTADENPQLQNITAFPRSFSHICIVQRASFLQTTQLHVIVTEPWKKGSMPSKSNFLTSTSHFHGTCDGFDAPQAAVIGAPHGVWNNTKFRISRAWQYGGPIIETDGSLCHLRIPRESNPQTDKIVWMLKPSLKSPVIQSWRLMDGEQRVLLEREYCDI</sequence>
<dbReference type="InterPro" id="IPR025676">
    <property type="entry name" value="Clr5_dom"/>
</dbReference>
<dbReference type="Proteomes" id="UP000009172">
    <property type="component" value="Unassembled WGS sequence"/>
</dbReference>
<feature type="region of interest" description="Disordered" evidence="1">
    <location>
        <begin position="189"/>
        <end position="213"/>
    </location>
</feature>
<proteinExistence type="predicted"/>
<reference evidence="4" key="1">
    <citation type="journal article" date="2012" name="MBio">
        <title>Comparative genome analysis of Trichophyton rubrum and related dermatophytes reveals candidate genes involved in infection.</title>
        <authorList>
            <person name="Martinez D.A."/>
            <person name="Oliver B.G."/>
            <person name="Graeser Y."/>
            <person name="Goldberg J.M."/>
            <person name="Li W."/>
            <person name="Martinez-Rossi N.M."/>
            <person name="Monod M."/>
            <person name="Shelest E."/>
            <person name="Barton R.C."/>
            <person name="Birch E."/>
            <person name="Brakhage A.A."/>
            <person name="Chen Z."/>
            <person name="Gurr S.J."/>
            <person name="Heiman D."/>
            <person name="Heitman J."/>
            <person name="Kosti I."/>
            <person name="Rossi A."/>
            <person name="Saif S."/>
            <person name="Samalova M."/>
            <person name="Saunders C.W."/>
            <person name="Shea T."/>
            <person name="Summerbell R.C."/>
            <person name="Xu J."/>
            <person name="Young S."/>
            <person name="Zeng Q."/>
            <person name="Birren B.W."/>
            <person name="Cuomo C.A."/>
            <person name="White T.C."/>
        </authorList>
    </citation>
    <scope>NUCLEOTIDE SEQUENCE [LARGE SCALE GENOMIC DNA]</scope>
    <source>
        <strain evidence="4">CBS 112818</strain>
    </source>
</reference>